<keyword evidence="1" id="KW-0812">Transmembrane</keyword>
<dbReference type="EMBL" id="AP018227">
    <property type="protein sequence ID" value="BAY82646.1"/>
    <property type="molecule type" value="Genomic_DNA"/>
</dbReference>
<evidence type="ECO:0000313" key="3">
    <source>
        <dbReference type="Proteomes" id="UP000218418"/>
    </source>
</evidence>
<evidence type="ECO:0000313" key="2">
    <source>
        <dbReference type="EMBL" id="BAY82646.1"/>
    </source>
</evidence>
<feature type="transmembrane region" description="Helical" evidence="1">
    <location>
        <begin position="49"/>
        <end position="71"/>
    </location>
</feature>
<evidence type="ECO:0000256" key="1">
    <source>
        <dbReference type="SAM" id="Phobius"/>
    </source>
</evidence>
<keyword evidence="1" id="KW-0472">Membrane</keyword>
<dbReference type="Proteomes" id="UP000218418">
    <property type="component" value="Chromosome"/>
</dbReference>
<accession>A0A1Z4LN39</accession>
<keyword evidence="3" id="KW-1185">Reference proteome</keyword>
<organism evidence="2 3">
    <name type="scientific">Calothrix parasitica NIES-267</name>
    <dbReference type="NCBI Taxonomy" id="1973488"/>
    <lineage>
        <taxon>Bacteria</taxon>
        <taxon>Bacillati</taxon>
        <taxon>Cyanobacteriota</taxon>
        <taxon>Cyanophyceae</taxon>
        <taxon>Nostocales</taxon>
        <taxon>Calotrichaceae</taxon>
        <taxon>Calothrix</taxon>
    </lineage>
</organism>
<proteinExistence type="predicted"/>
<reference evidence="2 3" key="1">
    <citation type="submission" date="2017-06" db="EMBL/GenBank/DDBJ databases">
        <title>Genome sequencing of cyanobaciteial culture collection at National Institute for Environmental Studies (NIES).</title>
        <authorList>
            <person name="Hirose Y."/>
            <person name="Shimura Y."/>
            <person name="Fujisawa T."/>
            <person name="Nakamura Y."/>
            <person name="Kawachi M."/>
        </authorList>
    </citation>
    <scope>NUCLEOTIDE SEQUENCE [LARGE SCALE GENOMIC DNA]</scope>
    <source>
        <strain evidence="2 3">NIES-267</strain>
    </source>
</reference>
<name>A0A1Z4LN39_9CYAN</name>
<gene>
    <name evidence="2" type="ORF">NIES267_21300</name>
</gene>
<dbReference type="AlphaFoldDB" id="A0A1Z4LN39"/>
<sequence length="75" mass="8130">MTTNKFSPLFRLALKALQYLAFIIIGFTFAAGLSGIIGTSQITISLFPLVFTFIWKSGVVLICLAGAAVLIESFR</sequence>
<feature type="transmembrane region" description="Helical" evidence="1">
    <location>
        <begin position="12"/>
        <end position="37"/>
    </location>
</feature>
<protein>
    <submittedName>
        <fullName evidence="2">Uncharacterized protein</fullName>
    </submittedName>
</protein>
<keyword evidence="1" id="KW-1133">Transmembrane helix</keyword>